<gene>
    <name evidence="3" type="ORF">STAS_22469</name>
</gene>
<name>A0A5A7QKY4_STRAF</name>
<dbReference type="AlphaFoldDB" id="A0A5A7QKY4"/>
<evidence type="ECO:0000313" key="3">
    <source>
        <dbReference type="EMBL" id="GER45522.1"/>
    </source>
</evidence>
<dbReference type="OrthoDB" id="1306225at2759"/>
<feature type="compositionally biased region" description="Acidic residues" evidence="1">
    <location>
        <begin position="109"/>
        <end position="122"/>
    </location>
</feature>
<feature type="region of interest" description="Disordered" evidence="1">
    <location>
        <begin position="109"/>
        <end position="185"/>
    </location>
</feature>
<dbReference type="EMBL" id="BKCP01007182">
    <property type="protein sequence ID" value="GER45522.1"/>
    <property type="molecule type" value="Genomic_DNA"/>
</dbReference>
<dbReference type="Proteomes" id="UP000325081">
    <property type="component" value="Unassembled WGS sequence"/>
</dbReference>
<keyword evidence="4" id="KW-1185">Reference proteome</keyword>
<proteinExistence type="predicted"/>
<evidence type="ECO:0000256" key="1">
    <source>
        <dbReference type="SAM" id="MobiDB-lite"/>
    </source>
</evidence>
<feature type="region of interest" description="Disordered" evidence="1">
    <location>
        <begin position="227"/>
        <end position="266"/>
    </location>
</feature>
<comment type="caution">
    <text evidence="3">The sequence shown here is derived from an EMBL/GenBank/DDBJ whole genome shotgun (WGS) entry which is preliminary data.</text>
</comment>
<protein>
    <submittedName>
        <fullName evidence="3">NAD(P)-binding Rossmann-fold superfamily protein</fullName>
    </submittedName>
</protein>
<reference evidence="4" key="1">
    <citation type="journal article" date="2019" name="Curr. Biol.">
        <title>Genome Sequence of Striga asiatica Provides Insight into the Evolution of Plant Parasitism.</title>
        <authorList>
            <person name="Yoshida S."/>
            <person name="Kim S."/>
            <person name="Wafula E.K."/>
            <person name="Tanskanen J."/>
            <person name="Kim Y.M."/>
            <person name="Honaas L."/>
            <person name="Yang Z."/>
            <person name="Spallek T."/>
            <person name="Conn C.E."/>
            <person name="Ichihashi Y."/>
            <person name="Cheong K."/>
            <person name="Cui S."/>
            <person name="Der J.P."/>
            <person name="Gundlach H."/>
            <person name="Jiao Y."/>
            <person name="Hori C."/>
            <person name="Ishida J.K."/>
            <person name="Kasahara H."/>
            <person name="Kiba T."/>
            <person name="Kim M.S."/>
            <person name="Koo N."/>
            <person name="Laohavisit A."/>
            <person name="Lee Y.H."/>
            <person name="Lumba S."/>
            <person name="McCourt P."/>
            <person name="Mortimer J.C."/>
            <person name="Mutuku J.M."/>
            <person name="Nomura T."/>
            <person name="Sasaki-Sekimoto Y."/>
            <person name="Seto Y."/>
            <person name="Wang Y."/>
            <person name="Wakatake T."/>
            <person name="Sakakibara H."/>
            <person name="Demura T."/>
            <person name="Yamaguchi S."/>
            <person name="Yoneyama K."/>
            <person name="Manabe R.I."/>
            <person name="Nelson D.C."/>
            <person name="Schulman A.H."/>
            <person name="Timko M.P."/>
            <person name="dePamphilis C.W."/>
            <person name="Choi D."/>
            <person name="Shirasu K."/>
        </authorList>
    </citation>
    <scope>NUCLEOTIDE SEQUENCE [LARGE SCALE GENOMIC DNA]</scope>
    <source>
        <strain evidence="4">cv. UVA1</strain>
    </source>
</reference>
<organism evidence="3 4">
    <name type="scientific">Striga asiatica</name>
    <name type="common">Asiatic witchweed</name>
    <name type="synonym">Buchnera asiatica</name>
    <dbReference type="NCBI Taxonomy" id="4170"/>
    <lineage>
        <taxon>Eukaryota</taxon>
        <taxon>Viridiplantae</taxon>
        <taxon>Streptophyta</taxon>
        <taxon>Embryophyta</taxon>
        <taxon>Tracheophyta</taxon>
        <taxon>Spermatophyta</taxon>
        <taxon>Magnoliopsida</taxon>
        <taxon>eudicotyledons</taxon>
        <taxon>Gunneridae</taxon>
        <taxon>Pentapetalae</taxon>
        <taxon>asterids</taxon>
        <taxon>lamiids</taxon>
        <taxon>Lamiales</taxon>
        <taxon>Orobanchaceae</taxon>
        <taxon>Buchnereae</taxon>
        <taxon>Striga</taxon>
    </lineage>
</organism>
<feature type="compositionally biased region" description="Polar residues" evidence="1">
    <location>
        <begin position="247"/>
        <end position="266"/>
    </location>
</feature>
<dbReference type="Pfam" id="PF26130">
    <property type="entry name" value="PB1-like"/>
    <property type="match status" value="1"/>
</dbReference>
<sequence>MENGDEFSIYLNHGGKFTTNNFEMEYDGFGFKMLPKLDVDRFGYLDLEEEVQNLGYKSWGKLYYKMPGVEGPSSMKLVHNDDGIMEMITCVKKGHKVIDVYVDDCVDEENDSEDEAPIDEEILMIPIGNSNRKGEGSSESSEDEDYVPVLESSSDDDDLCDHELASDDEERIKKRGRPKKIVDSSDIASFPKRPKLPVKRNVNSTVQKERAMMSSHKKVHLIQSRNVTSVGASSSERMGRREMGAESGTSSLVECETNIGTQSSAI</sequence>
<accession>A0A5A7QKY4</accession>
<feature type="domain" description="PB1-like" evidence="2">
    <location>
        <begin position="5"/>
        <end position="103"/>
    </location>
</feature>
<evidence type="ECO:0000259" key="2">
    <source>
        <dbReference type="Pfam" id="PF26130"/>
    </source>
</evidence>
<feature type="compositionally biased region" description="Polar residues" evidence="1">
    <location>
        <begin position="227"/>
        <end position="236"/>
    </location>
</feature>
<evidence type="ECO:0000313" key="4">
    <source>
        <dbReference type="Proteomes" id="UP000325081"/>
    </source>
</evidence>
<dbReference type="InterPro" id="IPR058594">
    <property type="entry name" value="PB1-like_dom_pln"/>
</dbReference>